<feature type="non-terminal residue" evidence="2">
    <location>
        <position position="39"/>
    </location>
</feature>
<gene>
    <name evidence="2" type="ORF">LCGC14_2897810</name>
</gene>
<dbReference type="EMBL" id="LAZR01056969">
    <property type="protein sequence ID" value="KKK73040.1"/>
    <property type="molecule type" value="Genomic_DNA"/>
</dbReference>
<name>A0A0F8YH55_9ZZZZ</name>
<keyword evidence="1" id="KW-0812">Transmembrane</keyword>
<organism evidence="2">
    <name type="scientific">marine sediment metagenome</name>
    <dbReference type="NCBI Taxonomy" id="412755"/>
    <lineage>
        <taxon>unclassified sequences</taxon>
        <taxon>metagenomes</taxon>
        <taxon>ecological metagenomes</taxon>
    </lineage>
</organism>
<dbReference type="AlphaFoldDB" id="A0A0F8YH55"/>
<feature type="transmembrane region" description="Helical" evidence="1">
    <location>
        <begin position="12"/>
        <end position="36"/>
    </location>
</feature>
<reference evidence="2" key="1">
    <citation type="journal article" date="2015" name="Nature">
        <title>Complex archaea that bridge the gap between prokaryotes and eukaryotes.</title>
        <authorList>
            <person name="Spang A."/>
            <person name="Saw J.H."/>
            <person name="Jorgensen S.L."/>
            <person name="Zaremba-Niedzwiedzka K."/>
            <person name="Martijn J."/>
            <person name="Lind A.E."/>
            <person name="van Eijk R."/>
            <person name="Schleper C."/>
            <person name="Guy L."/>
            <person name="Ettema T.J."/>
        </authorList>
    </citation>
    <scope>NUCLEOTIDE SEQUENCE</scope>
</reference>
<comment type="caution">
    <text evidence="2">The sequence shown here is derived from an EMBL/GenBank/DDBJ whole genome shotgun (WGS) entry which is preliminary data.</text>
</comment>
<evidence type="ECO:0000313" key="2">
    <source>
        <dbReference type="EMBL" id="KKK73040.1"/>
    </source>
</evidence>
<sequence>MNCPDPIFSAAQVTIITTALTAAAVAVSGLVIAFVAKTL</sequence>
<accession>A0A0F8YH55</accession>
<evidence type="ECO:0000256" key="1">
    <source>
        <dbReference type="SAM" id="Phobius"/>
    </source>
</evidence>
<keyword evidence="1" id="KW-1133">Transmembrane helix</keyword>
<proteinExistence type="predicted"/>
<keyword evidence="1" id="KW-0472">Membrane</keyword>
<protein>
    <submittedName>
        <fullName evidence="2">Uncharacterized protein</fullName>
    </submittedName>
</protein>